<comment type="caution">
    <text evidence="1">The sequence shown here is derived from an EMBL/GenBank/DDBJ whole genome shotgun (WGS) entry which is preliminary data.</text>
</comment>
<dbReference type="Proteomes" id="UP000268291">
    <property type="component" value="Unassembled WGS sequence"/>
</dbReference>
<dbReference type="RefSeq" id="WP_106563108.1">
    <property type="nucleotide sequence ID" value="NZ_PYAU01000001.1"/>
</dbReference>
<evidence type="ECO:0000313" key="3">
    <source>
        <dbReference type="Proteomes" id="UP000241203"/>
    </source>
</evidence>
<name>A0A2P8GVQ1_9MICO</name>
<organism evidence="1 3">
    <name type="scientific">Labedella gwakjiensis</name>
    <dbReference type="NCBI Taxonomy" id="390269"/>
    <lineage>
        <taxon>Bacteria</taxon>
        <taxon>Bacillati</taxon>
        <taxon>Actinomycetota</taxon>
        <taxon>Actinomycetes</taxon>
        <taxon>Micrococcales</taxon>
        <taxon>Microbacteriaceae</taxon>
        <taxon>Labedella</taxon>
    </lineage>
</organism>
<dbReference type="Proteomes" id="UP000241203">
    <property type="component" value="Unassembled WGS sequence"/>
</dbReference>
<dbReference type="EMBL" id="RZGY01000001">
    <property type="protein sequence ID" value="RUQ87397.1"/>
    <property type="molecule type" value="Genomic_DNA"/>
</dbReference>
<evidence type="ECO:0000313" key="4">
    <source>
        <dbReference type="Proteomes" id="UP000268291"/>
    </source>
</evidence>
<dbReference type="SUPFAM" id="SSF53474">
    <property type="entry name" value="alpha/beta-Hydrolases"/>
    <property type="match status" value="1"/>
</dbReference>
<sequence>MRIVVAHGYRADPSRHWFPWLVEHYGSEVVTVVGLPNPEEPDLETWVHAASAAVGEVDEETVLVGHSLGCVTLLHVLNRRSEPWRLGGLVLVAGFVDPLPNLPALDPFTAEPLDLHRIRGDVAVRHVLRSDDDDVVAAPLTDRLAGLLDAPTTVVPGAGHFVDRQGVRELPALLPILDPMLAG</sequence>
<dbReference type="Pfam" id="PF06821">
    <property type="entry name" value="Ser_hydrolase"/>
    <property type="match status" value="1"/>
</dbReference>
<reference evidence="2 4" key="2">
    <citation type="submission" date="2018-12" db="EMBL/GenBank/DDBJ databases">
        <authorList>
            <person name="hu s."/>
            <person name="Xu Y."/>
            <person name="Xu B."/>
            <person name="Li F."/>
        </authorList>
    </citation>
    <scope>NUCLEOTIDE SEQUENCE [LARGE SCALE GENOMIC DNA]</scope>
    <source>
        <strain evidence="2 4">KSW2-17</strain>
    </source>
</reference>
<keyword evidence="2" id="KW-0378">Hydrolase</keyword>
<dbReference type="PANTHER" id="PTHR15394">
    <property type="entry name" value="SERINE HYDROLASE RBBP9"/>
    <property type="match status" value="1"/>
</dbReference>
<evidence type="ECO:0000313" key="1">
    <source>
        <dbReference type="EMBL" id="PSL38042.1"/>
    </source>
</evidence>
<dbReference type="PANTHER" id="PTHR15394:SF3">
    <property type="entry name" value="SERINE HYDROLASE RBBP9"/>
    <property type="match status" value="1"/>
</dbReference>
<protein>
    <submittedName>
        <fullName evidence="2">Serine hydrolase family protein</fullName>
    </submittedName>
</protein>
<accession>A0A2P8GVQ1</accession>
<dbReference type="GO" id="GO:0016787">
    <property type="term" value="F:hydrolase activity"/>
    <property type="evidence" value="ECO:0007669"/>
    <property type="project" value="UniProtKB-KW"/>
</dbReference>
<dbReference type="Gene3D" id="3.40.50.1820">
    <property type="entry name" value="alpha/beta hydrolase"/>
    <property type="match status" value="1"/>
</dbReference>
<evidence type="ECO:0000313" key="2">
    <source>
        <dbReference type="EMBL" id="RUQ87397.1"/>
    </source>
</evidence>
<dbReference type="AlphaFoldDB" id="A0A2P8GVQ1"/>
<dbReference type="InterPro" id="IPR010662">
    <property type="entry name" value="RBBP9/YdeN"/>
</dbReference>
<dbReference type="OrthoDB" id="9804993at2"/>
<reference evidence="1 3" key="1">
    <citation type="submission" date="2018-03" db="EMBL/GenBank/DDBJ databases">
        <title>Genomic Encyclopedia of Archaeal and Bacterial Type Strains, Phase II (KMG-II): from individual species to whole genera.</title>
        <authorList>
            <person name="Goeker M."/>
        </authorList>
    </citation>
    <scope>NUCLEOTIDE SEQUENCE [LARGE SCALE GENOMIC DNA]</scope>
    <source>
        <strain evidence="1 3">DSM 21548</strain>
    </source>
</reference>
<gene>
    <name evidence="1" type="ORF">CLV49_1654</name>
    <name evidence="2" type="ORF">ELQ93_10930</name>
</gene>
<dbReference type="InterPro" id="IPR029058">
    <property type="entry name" value="AB_hydrolase_fold"/>
</dbReference>
<proteinExistence type="predicted"/>
<dbReference type="EMBL" id="PYAU01000001">
    <property type="protein sequence ID" value="PSL38042.1"/>
    <property type="molecule type" value="Genomic_DNA"/>
</dbReference>
<keyword evidence="4" id="KW-1185">Reference proteome</keyword>